<sequence>MTEQAAHTAILVSQTQVAWVCLDQKGQYSIVIIWFDRIGKPQIKIISPKRTLAEPIAEQTPLQA</sequence>
<proteinExistence type="predicted"/>
<dbReference type="AlphaFoldDB" id="A0A0J9VQ43"/>
<organism evidence="1 2">
    <name type="scientific">Fusarium oxysporum f. sp. lycopersici (strain 4287 / CBS 123668 / FGSC 9935 / NRRL 34936)</name>
    <name type="common">Fusarium vascular wilt of tomato</name>
    <dbReference type="NCBI Taxonomy" id="426428"/>
    <lineage>
        <taxon>Eukaryota</taxon>
        <taxon>Fungi</taxon>
        <taxon>Dikarya</taxon>
        <taxon>Ascomycota</taxon>
        <taxon>Pezizomycotina</taxon>
        <taxon>Sordariomycetes</taxon>
        <taxon>Hypocreomycetidae</taxon>
        <taxon>Hypocreales</taxon>
        <taxon>Nectriaceae</taxon>
        <taxon>Fusarium</taxon>
        <taxon>Fusarium oxysporum species complex</taxon>
    </lineage>
</organism>
<dbReference type="EMBL" id="DS231711">
    <property type="protein sequence ID" value="KNB12765.1"/>
    <property type="molecule type" value="Genomic_DNA"/>
</dbReference>
<dbReference type="Proteomes" id="UP000009097">
    <property type="component" value="Unassembled WGS sequence"/>
</dbReference>
<evidence type="ECO:0000313" key="1">
    <source>
        <dbReference type="EMBL" id="KNB12765.1"/>
    </source>
</evidence>
<dbReference type="GeneID" id="28961413"/>
<protein>
    <submittedName>
        <fullName evidence="1">Uncharacterized protein</fullName>
    </submittedName>
</protein>
<evidence type="ECO:0000313" key="2">
    <source>
        <dbReference type="Proteomes" id="UP000009097"/>
    </source>
</evidence>
<name>A0A0J9VQ43_FUSO4</name>
<dbReference type="VEuPathDB" id="FungiDB:FOXG_20707"/>
<gene>
    <name evidence="1" type="ORF">FOXG_20707</name>
</gene>
<reference evidence="1" key="1">
    <citation type="submission" date="2007-04" db="EMBL/GenBank/DDBJ databases">
        <authorList>
            <consortium name="The Broad Institute Genome Sequencing Platform"/>
            <person name="Birren B."/>
            <person name="Lander E."/>
            <person name="Galagan J."/>
            <person name="Nusbaum C."/>
            <person name="Devon K."/>
            <person name="Ma L.-J."/>
            <person name="Jaffe D."/>
            <person name="Butler J."/>
            <person name="Alvarez P."/>
            <person name="Gnerre S."/>
            <person name="Grabherr M."/>
            <person name="Kleber M."/>
            <person name="Mauceli E."/>
            <person name="Brockman W."/>
            <person name="MacCallum I.A."/>
            <person name="Young S."/>
            <person name="LaButti K."/>
            <person name="DeCaprio D."/>
            <person name="Crawford M."/>
            <person name="Koehrsen M."/>
            <person name="Engels R."/>
            <person name="Montgomery P."/>
            <person name="Pearson M."/>
            <person name="Howarth C."/>
            <person name="Larson L."/>
            <person name="White J."/>
            <person name="O'Leary S."/>
            <person name="Kodira C."/>
            <person name="Zeng Q."/>
            <person name="Yandava C."/>
            <person name="Alvarado L."/>
            <person name="Kistler C."/>
            <person name="Shim W.-B."/>
            <person name="Kang S."/>
            <person name="Woloshuk C."/>
        </authorList>
    </citation>
    <scope>NUCLEOTIDE SEQUENCE</scope>
    <source>
        <strain evidence="1">4287</strain>
    </source>
</reference>
<dbReference type="RefSeq" id="XP_018250810.1">
    <property type="nucleotide sequence ID" value="XM_018401016.1"/>
</dbReference>
<reference evidence="1" key="2">
    <citation type="journal article" date="2010" name="Nature">
        <title>Comparative genomics reveals mobile pathogenicity chromosomes in Fusarium.</title>
        <authorList>
            <person name="Ma L.J."/>
            <person name="van der Does H.C."/>
            <person name="Borkovich K.A."/>
            <person name="Coleman J.J."/>
            <person name="Daboussi M.J."/>
            <person name="Di Pietro A."/>
            <person name="Dufresne M."/>
            <person name="Freitag M."/>
            <person name="Grabherr M."/>
            <person name="Henrissat B."/>
            <person name="Houterman P.M."/>
            <person name="Kang S."/>
            <person name="Shim W.B."/>
            <person name="Woloshuk C."/>
            <person name="Xie X."/>
            <person name="Xu J.R."/>
            <person name="Antoniw J."/>
            <person name="Baker S.E."/>
            <person name="Bluhm B.H."/>
            <person name="Breakspear A."/>
            <person name="Brown D.W."/>
            <person name="Butchko R.A."/>
            <person name="Chapman S."/>
            <person name="Coulson R."/>
            <person name="Coutinho P.M."/>
            <person name="Danchin E.G."/>
            <person name="Diener A."/>
            <person name="Gale L.R."/>
            <person name="Gardiner D.M."/>
            <person name="Goff S."/>
            <person name="Hammond-Kosack K.E."/>
            <person name="Hilburn K."/>
            <person name="Hua-Van A."/>
            <person name="Jonkers W."/>
            <person name="Kazan K."/>
            <person name="Kodira C.D."/>
            <person name="Koehrsen M."/>
            <person name="Kumar L."/>
            <person name="Lee Y.H."/>
            <person name="Li L."/>
            <person name="Manners J.M."/>
            <person name="Miranda-Saavedra D."/>
            <person name="Mukherjee M."/>
            <person name="Park G."/>
            <person name="Park J."/>
            <person name="Park S.Y."/>
            <person name="Proctor R.H."/>
            <person name="Regev A."/>
            <person name="Ruiz-Roldan M.C."/>
            <person name="Sain D."/>
            <person name="Sakthikumar S."/>
            <person name="Sykes S."/>
            <person name="Schwartz D.C."/>
            <person name="Turgeon B.G."/>
            <person name="Wapinski I."/>
            <person name="Yoder O."/>
            <person name="Young S."/>
            <person name="Zeng Q."/>
            <person name="Zhou S."/>
            <person name="Galagan J."/>
            <person name="Cuomo C.A."/>
            <person name="Kistler H.C."/>
            <person name="Rep M."/>
        </authorList>
    </citation>
    <scope>NUCLEOTIDE SEQUENCE [LARGE SCALE GENOMIC DNA]</scope>
    <source>
        <strain evidence="1">4287</strain>
    </source>
</reference>
<dbReference type="KEGG" id="fox:FOXG_20707"/>
<accession>A0A0J9VQ43</accession>